<dbReference type="Proteomes" id="UP000004095">
    <property type="component" value="Unassembled WGS sequence"/>
</dbReference>
<feature type="compositionally biased region" description="Polar residues" evidence="1">
    <location>
        <begin position="140"/>
        <end position="154"/>
    </location>
</feature>
<evidence type="ECO:0000313" key="5">
    <source>
        <dbReference type="Proteomes" id="UP000004095"/>
    </source>
</evidence>
<organism evidence="4 5">
    <name type="scientific">Microscilla marina ATCC 23134</name>
    <dbReference type="NCBI Taxonomy" id="313606"/>
    <lineage>
        <taxon>Bacteria</taxon>
        <taxon>Pseudomonadati</taxon>
        <taxon>Bacteroidota</taxon>
        <taxon>Cytophagia</taxon>
        <taxon>Cytophagales</taxon>
        <taxon>Microscillaceae</taxon>
        <taxon>Microscilla</taxon>
    </lineage>
</organism>
<dbReference type="Pfam" id="PF13568">
    <property type="entry name" value="OMP_b-brl_2"/>
    <property type="match status" value="1"/>
</dbReference>
<evidence type="ECO:0000256" key="1">
    <source>
        <dbReference type="SAM" id="MobiDB-lite"/>
    </source>
</evidence>
<proteinExistence type="predicted"/>
<reference evidence="4 5" key="1">
    <citation type="submission" date="2007-01" db="EMBL/GenBank/DDBJ databases">
        <authorList>
            <person name="Haygood M."/>
            <person name="Podell S."/>
            <person name="Anderson C."/>
            <person name="Hopkinson B."/>
            <person name="Roe K."/>
            <person name="Barbeau K."/>
            <person name="Gaasterland T."/>
            <person name="Ferriera S."/>
            <person name="Johnson J."/>
            <person name="Kravitz S."/>
            <person name="Beeson K."/>
            <person name="Sutton G."/>
            <person name="Rogers Y.-H."/>
            <person name="Friedman R."/>
            <person name="Frazier M."/>
            <person name="Venter J.C."/>
        </authorList>
    </citation>
    <scope>NUCLEOTIDE SEQUENCE [LARGE SCALE GENOMIC DNA]</scope>
    <source>
        <strain evidence="4 5">ATCC 23134</strain>
    </source>
</reference>
<dbReference type="SUPFAM" id="SSF56925">
    <property type="entry name" value="OMPA-like"/>
    <property type="match status" value="1"/>
</dbReference>
<comment type="caution">
    <text evidence="4">The sequence shown here is derived from an EMBL/GenBank/DDBJ whole genome shotgun (WGS) entry which is preliminary data.</text>
</comment>
<dbReference type="Gene3D" id="2.40.160.20">
    <property type="match status" value="1"/>
</dbReference>
<keyword evidence="2" id="KW-0472">Membrane</keyword>
<feature type="region of interest" description="Disordered" evidence="1">
    <location>
        <begin position="96"/>
        <end position="187"/>
    </location>
</feature>
<keyword evidence="2" id="KW-0812">Transmembrane</keyword>
<evidence type="ECO:0000313" key="4">
    <source>
        <dbReference type="EMBL" id="EAY31146.1"/>
    </source>
</evidence>
<feature type="transmembrane region" description="Helical" evidence="2">
    <location>
        <begin position="43"/>
        <end position="64"/>
    </location>
</feature>
<keyword evidence="5" id="KW-1185">Reference proteome</keyword>
<evidence type="ECO:0000259" key="3">
    <source>
        <dbReference type="Pfam" id="PF13568"/>
    </source>
</evidence>
<keyword evidence="2" id="KW-1133">Transmembrane helix</keyword>
<dbReference type="eggNOG" id="COG3266">
    <property type="taxonomic scope" value="Bacteria"/>
</dbReference>
<feature type="compositionally biased region" description="Low complexity" evidence="1">
    <location>
        <begin position="172"/>
        <end position="185"/>
    </location>
</feature>
<sequence>MPDNDLDELFKTAVDNVQYEFKQEAWQSMRKQMKRSNAKRRGMYWLGGLLLVLLAIIFVNYYVLQPVKQEAVAPAKTDHNIAQRNGVNQGAIITPQQLETDDTQKLPKKNTKPTSKQSDEVKTGATSQTKPIHSHKKSPKVSSNTTSNLPQQGYTYGKVFTPLGKNHPPKKPTTTKTTINTPAPKQSNHLISLSNEQKNHRKPHKVQLMAHKSTLPLTAVLPVSMSTEKTRVEAKKITKKRFKSRLSLIAQIAPDLSIVDKMAMTDTRWNAGVLVEYELLKNLSLNTGVNYSAKAYQASAQAYTPKDGQWKWGKIPENIEATCRVLEIPVNLRYYFHNQPKHRLFISSGLSSYWMLSERYDFSYEDKTYNYGWKTNNENKHMLSILNLSVGWQKNLSKKWSIQAEPFLKVPLGKVGAGKVSLKTTGIMLGVKYQLF</sequence>
<accession>A1ZF44</accession>
<gene>
    <name evidence="4" type="ORF">M23134_07556</name>
</gene>
<dbReference type="InterPro" id="IPR025665">
    <property type="entry name" value="Beta-barrel_OMP_2"/>
</dbReference>
<evidence type="ECO:0000256" key="2">
    <source>
        <dbReference type="SAM" id="Phobius"/>
    </source>
</evidence>
<dbReference type="AlphaFoldDB" id="A1ZF44"/>
<protein>
    <recommendedName>
        <fullName evidence="3">Outer membrane protein beta-barrel domain-containing protein</fullName>
    </recommendedName>
</protein>
<dbReference type="InterPro" id="IPR011250">
    <property type="entry name" value="OMP/PagP_B-barrel"/>
</dbReference>
<feature type="domain" description="Outer membrane protein beta-barrel" evidence="3">
    <location>
        <begin position="268"/>
        <end position="393"/>
    </location>
</feature>
<name>A1ZF44_MICM2</name>
<dbReference type="EMBL" id="AAWS01000004">
    <property type="protein sequence ID" value="EAY31146.1"/>
    <property type="molecule type" value="Genomic_DNA"/>
</dbReference>